<organism evidence="2 3">
    <name type="scientific">Streptomyces flavotricini</name>
    <dbReference type="NCBI Taxonomy" id="66888"/>
    <lineage>
        <taxon>Bacteria</taxon>
        <taxon>Bacillati</taxon>
        <taxon>Actinomycetota</taxon>
        <taxon>Actinomycetes</taxon>
        <taxon>Kitasatosporales</taxon>
        <taxon>Streptomycetaceae</taxon>
        <taxon>Streptomyces</taxon>
    </lineage>
</organism>
<sequence>MTTLLQELSKKAAERWAAILLGPGLLFVACLILAHHQRFGHAHDLAYLRAYVGALATDKANQEPAGLFVKAALVLLGAATAGLLAASAGRFVERCRLPERPWWYVAALTGWRAWRWDRADAALARAVTKAGQALARDRLLGVTTVRRFPAVERRQARRDRISGTRPVKPTWPAQRMTGAADRVRRRYGVDLAEVWPHAWSLASSELRGDIQTVRDGFAASARLTAWAWGYAAIAVCTGWWPAALLAAVLLPVAGRRGREAVDALATLAESAVDLHVREVAERLGVACPDAFGPTTAAAVNTILRA</sequence>
<accession>A0ABS8EGJ5</accession>
<keyword evidence="1" id="KW-1133">Transmembrane helix</keyword>
<name>A0ABS8EGJ5_9ACTN</name>
<comment type="caution">
    <text evidence="2">The sequence shown here is derived from an EMBL/GenBank/DDBJ whole genome shotgun (WGS) entry which is preliminary data.</text>
</comment>
<keyword evidence="3" id="KW-1185">Reference proteome</keyword>
<feature type="transmembrane region" description="Helical" evidence="1">
    <location>
        <begin position="16"/>
        <end position="34"/>
    </location>
</feature>
<dbReference type="Proteomes" id="UP001520654">
    <property type="component" value="Unassembled WGS sequence"/>
</dbReference>
<reference evidence="2 3" key="1">
    <citation type="submission" date="2021-08" db="EMBL/GenBank/DDBJ databases">
        <title>Genomic Architecture of Streptomyces flavotricini NGL1 and Streptomyces erythrochromogenes HMS4 With Differential Plant Beneficial attributes and laccase production capabilities.</title>
        <authorList>
            <person name="Salwan R."/>
            <person name="Kaur R."/>
            <person name="Sharma V."/>
        </authorList>
    </citation>
    <scope>NUCLEOTIDE SEQUENCE [LARGE SCALE GENOMIC DNA]</scope>
    <source>
        <strain evidence="2 3">NGL1</strain>
    </source>
</reference>
<protein>
    <recommendedName>
        <fullName evidence="4">Vegetative cell wall protein gp1</fullName>
    </recommendedName>
</protein>
<evidence type="ECO:0008006" key="4">
    <source>
        <dbReference type="Google" id="ProtNLM"/>
    </source>
</evidence>
<feature type="transmembrane region" description="Helical" evidence="1">
    <location>
        <begin position="67"/>
        <end position="92"/>
    </location>
</feature>
<gene>
    <name evidence="2" type="ORF">K7B10_36945</name>
</gene>
<dbReference type="RefSeq" id="WP_229343671.1">
    <property type="nucleotide sequence ID" value="NZ_JAINUL010000001.1"/>
</dbReference>
<evidence type="ECO:0000256" key="1">
    <source>
        <dbReference type="SAM" id="Phobius"/>
    </source>
</evidence>
<feature type="transmembrane region" description="Helical" evidence="1">
    <location>
        <begin position="227"/>
        <end position="250"/>
    </location>
</feature>
<evidence type="ECO:0000313" key="3">
    <source>
        <dbReference type="Proteomes" id="UP001520654"/>
    </source>
</evidence>
<keyword evidence="1" id="KW-0472">Membrane</keyword>
<proteinExistence type="predicted"/>
<dbReference type="EMBL" id="JAINUL010000001">
    <property type="protein sequence ID" value="MCC0100272.1"/>
    <property type="molecule type" value="Genomic_DNA"/>
</dbReference>
<evidence type="ECO:0000313" key="2">
    <source>
        <dbReference type="EMBL" id="MCC0100272.1"/>
    </source>
</evidence>
<keyword evidence="1" id="KW-0812">Transmembrane</keyword>